<dbReference type="PANTHER" id="PTHR12106:SF46">
    <property type="entry name" value="SORTILIN ISOFORM X1"/>
    <property type="match status" value="1"/>
</dbReference>
<comment type="caution">
    <text evidence="7">The sequence shown here is derived from an EMBL/GenBank/DDBJ whole genome shotgun (WGS) entry which is preliminary data.</text>
</comment>
<keyword evidence="5" id="KW-0812">Transmembrane</keyword>
<evidence type="ECO:0000313" key="8">
    <source>
        <dbReference type="Proteomes" id="UP001469553"/>
    </source>
</evidence>
<dbReference type="InterPro" id="IPR031778">
    <property type="entry name" value="Sortilin_N"/>
</dbReference>
<dbReference type="Proteomes" id="UP001469553">
    <property type="component" value="Unassembled WGS sequence"/>
</dbReference>
<evidence type="ECO:0000256" key="2">
    <source>
        <dbReference type="ARBA" id="ARBA00022737"/>
    </source>
</evidence>
<dbReference type="InterPro" id="IPR031777">
    <property type="entry name" value="Sortilin_C"/>
</dbReference>
<dbReference type="InterPro" id="IPR050310">
    <property type="entry name" value="VPS10-sortilin"/>
</dbReference>
<dbReference type="EMBL" id="JAHRIP010039269">
    <property type="protein sequence ID" value="MEQ2295966.1"/>
    <property type="molecule type" value="Genomic_DNA"/>
</dbReference>
<evidence type="ECO:0000259" key="6">
    <source>
        <dbReference type="SMART" id="SM00602"/>
    </source>
</evidence>
<dbReference type="InterPro" id="IPR039477">
    <property type="entry name" value="ILEI/PANDER_dom"/>
</dbReference>
<keyword evidence="8" id="KW-1185">Reference proteome</keyword>
<dbReference type="SMART" id="SM00602">
    <property type="entry name" value="VPS10"/>
    <property type="match status" value="1"/>
</dbReference>
<sequence length="696" mass="77066">MLKKRLWWSEAVGRADGRIRSVISFNRGGTWRQLKKPENVNCADNAKRCNLHIHGEHSRNNKIVPMLALSEPSAIGLVIAHGTVGNSLSSSQHPDVFVSSDGGYNWIGTLRGPHHYSILDSGALIVAVEAHHEGQVKTIKFSTDEGQCWKSYNFTEQPFFFACLASEPGTKAMNVSVWGFRPEEDGQPMWVAVTIDFQSLITRECNNKDYEEWLAHSTDKGDSKRNGCVLGMKETYRRLKKQSVCRNGRNFVVTKKQIPCPCTREDYVCDYGYYRHVNTSACVRQPNTPNKTFETCLNGEEDELLTAGYRKVPSNKCEGGFTPQDVVQTVIRPCGVKPSPGPSAKSTSSVTHFDTPKERLVLILVSAGAAVIVLLAIFSAVLAVRKQVYRTRMPAYRFSNLRIQDDNNGISVDLESGASSNGTAYQHDSDVEASALSVLRLTSVIRTGVSQCYYWSCCWLHRTRGRRLAKMFRAGGMLKLAALILVFLLAVFLAFQLLEINVEFKLASLARSLPANEEHTKPAVHKCGLSKACPPGHFAFKLASGAASVVGPRMCLEDKLIMSSVKNNVGRGINVALINGKTGEVLKTAFYDMWAGDVEPFIKFLKEIEDGSIIMMASFDDPATKLNDEARKLITDLGSSAVGNLGFRDNWIFLGGKGIKTKSPFEQHIKNSADTNKYEGWPEVLEMEGCVPQRQD</sequence>
<evidence type="ECO:0000313" key="7">
    <source>
        <dbReference type="EMBL" id="MEQ2295966.1"/>
    </source>
</evidence>
<dbReference type="SUPFAM" id="SSF110296">
    <property type="entry name" value="Oligoxyloglucan reducing end-specific cellobiohydrolase"/>
    <property type="match status" value="1"/>
</dbReference>
<feature type="domain" description="VPS10" evidence="6">
    <location>
        <begin position="1"/>
        <end position="339"/>
    </location>
</feature>
<dbReference type="PANTHER" id="PTHR12106">
    <property type="entry name" value="SORTILIN RELATED"/>
    <property type="match status" value="1"/>
</dbReference>
<feature type="transmembrane region" description="Helical" evidence="5">
    <location>
        <begin position="476"/>
        <end position="498"/>
    </location>
</feature>
<reference evidence="7 8" key="1">
    <citation type="submission" date="2021-06" db="EMBL/GenBank/DDBJ databases">
        <authorList>
            <person name="Palmer J.M."/>
        </authorList>
    </citation>
    <scope>NUCLEOTIDE SEQUENCE [LARGE SCALE GENOMIC DNA]</scope>
    <source>
        <strain evidence="7 8">AS_MEX2019</strain>
        <tissue evidence="7">Muscle</tissue>
    </source>
</reference>
<dbReference type="Pfam" id="PF15711">
    <property type="entry name" value="ILEI"/>
    <property type="match status" value="1"/>
</dbReference>
<gene>
    <name evidence="7" type="ORF">AMECASPLE_020053</name>
</gene>
<feature type="transmembrane region" description="Helical" evidence="5">
    <location>
        <begin position="360"/>
        <end position="384"/>
    </location>
</feature>
<dbReference type="Gene3D" id="2.10.70.80">
    <property type="match status" value="1"/>
</dbReference>
<accession>A0ABV0YR96</accession>
<name>A0ABV0YR96_9TELE</name>
<evidence type="ECO:0000256" key="5">
    <source>
        <dbReference type="SAM" id="Phobius"/>
    </source>
</evidence>
<evidence type="ECO:0000256" key="4">
    <source>
        <dbReference type="PROSITE-ProRule" id="PRU01375"/>
    </source>
</evidence>
<keyword evidence="2" id="KW-0677">Repeat</keyword>
<dbReference type="CDD" id="cd13940">
    <property type="entry name" value="ILEI_FAM3C"/>
    <property type="match status" value="1"/>
</dbReference>
<keyword evidence="5" id="KW-1133">Transmembrane helix</keyword>
<dbReference type="PROSITE" id="PS52031">
    <property type="entry name" value="GG_LECTIN"/>
    <property type="match status" value="1"/>
</dbReference>
<evidence type="ECO:0000256" key="1">
    <source>
        <dbReference type="ARBA" id="ARBA00022734"/>
    </source>
</evidence>
<keyword evidence="1 4" id="KW-0430">Lectin</keyword>
<keyword evidence="3" id="KW-0325">Glycoprotein</keyword>
<dbReference type="Pfam" id="PF15901">
    <property type="entry name" value="Sortilin_C"/>
    <property type="match status" value="1"/>
</dbReference>
<keyword evidence="5" id="KW-0472">Membrane</keyword>
<dbReference type="Pfam" id="PF15902">
    <property type="entry name" value="Sortilin-Vps10"/>
    <property type="match status" value="1"/>
</dbReference>
<organism evidence="7 8">
    <name type="scientific">Ameca splendens</name>
    <dbReference type="NCBI Taxonomy" id="208324"/>
    <lineage>
        <taxon>Eukaryota</taxon>
        <taxon>Metazoa</taxon>
        <taxon>Chordata</taxon>
        <taxon>Craniata</taxon>
        <taxon>Vertebrata</taxon>
        <taxon>Euteleostomi</taxon>
        <taxon>Actinopterygii</taxon>
        <taxon>Neopterygii</taxon>
        <taxon>Teleostei</taxon>
        <taxon>Neoteleostei</taxon>
        <taxon>Acanthomorphata</taxon>
        <taxon>Ovalentaria</taxon>
        <taxon>Atherinomorphae</taxon>
        <taxon>Cyprinodontiformes</taxon>
        <taxon>Goodeidae</taxon>
        <taxon>Ameca</taxon>
    </lineage>
</organism>
<evidence type="ECO:0000256" key="3">
    <source>
        <dbReference type="ARBA" id="ARBA00023180"/>
    </source>
</evidence>
<dbReference type="Gene3D" id="3.30.60.270">
    <property type="match status" value="1"/>
</dbReference>
<dbReference type="InterPro" id="IPR006581">
    <property type="entry name" value="VPS10"/>
</dbReference>
<dbReference type="InterPro" id="IPR039475">
    <property type="entry name" value="ILEI_FAM3C"/>
</dbReference>
<proteinExistence type="predicted"/>
<protein>
    <recommendedName>
        <fullName evidence="6">VPS10 domain-containing protein</fullName>
    </recommendedName>
</protein>